<keyword evidence="3" id="KW-1185">Reference proteome</keyword>
<dbReference type="EMBL" id="UYWY01028036">
    <property type="protein sequence ID" value="VDM51349.1"/>
    <property type="molecule type" value="Genomic_DNA"/>
</dbReference>
<evidence type="ECO:0000313" key="2">
    <source>
        <dbReference type="EMBL" id="VDM51349.1"/>
    </source>
</evidence>
<protein>
    <submittedName>
        <fullName evidence="2 4">Uncharacterized protein</fullName>
    </submittedName>
</protein>
<accession>A0A183VH08</accession>
<reference evidence="2 3" key="2">
    <citation type="submission" date="2018-11" db="EMBL/GenBank/DDBJ databases">
        <authorList>
            <consortium name="Pathogen Informatics"/>
        </authorList>
    </citation>
    <scope>NUCLEOTIDE SEQUENCE [LARGE SCALE GENOMIC DNA]</scope>
</reference>
<feature type="region of interest" description="Disordered" evidence="1">
    <location>
        <begin position="23"/>
        <end position="52"/>
    </location>
</feature>
<reference evidence="4" key="1">
    <citation type="submission" date="2016-06" db="UniProtKB">
        <authorList>
            <consortium name="WormBaseParasite"/>
        </authorList>
    </citation>
    <scope>IDENTIFICATION</scope>
</reference>
<name>A0A183VH08_TOXCA</name>
<evidence type="ECO:0000313" key="3">
    <source>
        <dbReference type="Proteomes" id="UP000050794"/>
    </source>
</evidence>
<proteinExistence type="predicted"/>
<organism evidence="3 4">
    <name type="scientific">Toxocara canis</name>
    <name type="common">Canine roundworm</name>
    <dbReference type="NCBI Taxonomy" id="6265"/>
    <lineage>
        <taxon>Eukaryota</taxon>
        <taxon>Metazoa</taxon>
        <taxon>Ecdysozoa</taxon>
        <taxon>Nematoda</taxon>
        <taxon>Chromadorea</taxon>
        <taxon>Rhabditida</taxon>
        <taxon>Spirurina</taxon>
        <taxon>Ascaridomorpha</taxon>
        <taxon>Ascaridoidea</taxon>
        <taxon>Toxocaridae</taxon>
        <taxon>Toxocara</taxon>
    </lineage>
</organism>
<feature type="compositionally biased region" description="Basic and acidic residues" evidence="1">
    <location>
        <begin position="32"/>
        <end position="41"/>
    </location>
</feature>
<sequence>MIGSDQPGYENVHADMPDVFGVTWPQPASPKMKHEIPDYSKQRSGPGENGAAVYLSGKEKEQGDADMKKWFMNVVARAKYIKASISELLVSSIYVSTNPL</sequence>
<dbReference type="WBParaSite" id="TCNE_0002003201-mRNA-1">
    <property type="protein sequence ID" value="TCNE_0002003201-mRNA-1"/>
    <property type="gene ID" value="TCNE_0002003201"/>
</dbReference>
<gene>
    <name evidence="2" type="ORF">TCNE_LOCUS20028</name>
</gene>
<dbReference type="Proteomes" id="UP000050794">
    <property type="component" value="Unassembled WGS sequence"/>
</dbReference>
<dbReference type="AlphaFoldDB" id="A0A183VH08"/>
<evidence type="ECO:0000256" key="1">
    <source>
        <dbReference type="SAM" id="MobiDB-lite"/>
    </source>
</evidence>
<evidence type="ECO:0000313" key="4">
    <source>
        <dbReference type="WBParaSite" id="TCNE_0002003201-mRNA-1"/>
    </source>
</evidence>